<organism evidence="1 2">
    <name type="scientific">Sellimonas intestinalis</name>
    <dbReference type="NCBI Taxonomy" id="1653434"/>
    <lineage>
        <taxon>Bacteria</taxon>
        <taxon>Bacillati</taxon>
        <taxon>Bacillota</taxon>
        <taxon>Clostridia</taxon>
        <taxon>Lachnospirales</taxon>
        <taxon>Lachnospiraceae</taxon>
        <taxon>Sellimonas</taxon>
    </lineage>
</organism>
<dbReference type="Proteomes" id="UP000261080">
    <property type="component" value="Unassembled WGS sequence"/>
</dbReference>
<evidence type="ECO:0000313" key="2">
    <source>
        <dbReference type="Proteomes" id="UP000261080"/>
    </source>
</evidence>
<gene>
    <name evidence="1" type="ORF">DW016_05600</name>
</gene>
<sequence length="70" mass="8068">MYKTAHIQNRKFLACLWPEISGFLCYRKKGCLNCVRKPLQAVNALCNNGKDRTRKCCVLPDTITHQPEKT</sequence>
<dbReference type="AlphaFoldDB" id="A0A3E3K4G6"/>
<proteinExistence type="predicted"/>
<keyword evidence="2" id="KW-1185">Reference proteome</keyword>
<reference evidence="1 2" key="1">
    <citation type="submission" date="2018-08" db="EMBL/GenBank/DDBJ databases">
        <title>A genome reference for cultivated species of the human gut microbiota.</title>
        <authorList>
            <person name="Zou Y."/>
            <person name="Xue W."/>
            <person name="Luo G."/>
        </authorList>
    </citation>
    <scope>NUCLEOTIDE SEQUENCE [LARGE SCALE GENOMIC DNA]</scope>
    <source>
        <strain evidence="1 2">AF37-2AT</strain>
    </source>
</reference>
<evidence type="ECO:0000313" key="1">
    <source>
        <dbReference type="EMBL" id="RGE88975.1"/>
    </source>
</evidence>
<name>A0A3E3K4G6_9FIRM</name>
<comment type="caution">
    <text evidence="1">The sequence shown here is derived from an EMBL/GenBank/DDBJ whole genome shotgun (WGS) entry which is preliminary data.</text>
</comment>
<dbReference type="EMBL" id="QVLX01000002">
    <property type="protein sequence ID" value="RGE88975.1"/>
    <property type="molecule type" value="Genomic_DNA"/>
</dbReference>
<protein>
    <submittedName>
        <fullName evidence="1">Uncharacterized protein</fullName>
    </submittedName>
</protein>
<accession>A0A3E3K4G6</accession>